<dbReference type="SMART" id="SM00382">
    <property type="entry name" value="AAA"/>
    <property type="match status" value="1"/>
</dbReference>
<dbReference type="FunFam" id="3.40.50.300:FF:000006">
    <property type="entry name" value="DNA-binding transcriptional regulator NtrC"/>
    <property type="match status" value="1"/>
</dbReference>
<dbReference type="CDD" id="cd00009">
    <property type="entry name" value="AAA"/>
    <property type="match status" value="1"/>
</dbReference>
<dbReference type="InterPro" id="IPR025944">
    <property type="entry name" value="Sigma_54_int_dom_CS"/>
</dbReference>
<dbReference type="PANTHER" id="PTHR32071:SF117">
    <property type="entry name" value="PTS-DEPENDENT DIHYDROXYACETONE KINASE OPERON REGULATORY PROTEIN-RELATED"/>
    <property type="match status" value="1"/>
</dbReference>
<dbReference type="InterPro" id="IPR029016">
    <property type="entry name" value="GAF-like_dom_sf"/>
</dbReference>
<name>W4LUF5_9BACT</name>
<evidence type="ECO:0000313" key="7">
    <source>
        <dbReference type="EMBL" id="ETX01623.1"/>
    </source>
</evidence>
<gene>
    <name evidence="7" type="ORF">ETSY2_36840</name>
</gene>
<evidence type="ECO:0000256" key="1">
    <source>
        <dbReference type="ARBA" id="ARBA00022741"/>
    </source>
</evidence>
<dbReference type="SUPFAM" id="SSF55781">
    <property type="entry name" value="GAF domain-like"/>
    <property type="match status" value="1"/>
</dbReference>
<dbReference type="GO" id="GO:0005524">
    <property type="term" value="F:ATP binding"/>
    <property type="evidence" value="ECO:0007669"/>
    <property type="project" value="UniProtKB-KW"/>
</dbReference>
<dbReference type="InterPro" id="IPR058031">
    <property type="entry name" value="AAA_lid_NorR"/>
</dbReference>
<dbReference type="PROSITE" id="PS00688">
    <property type="entry name" value="SIGMA54_INTERACT_3"/>
    <property type="match status" value="1"/>
</dbReference>
<dbReference type="Gene3D" id="3.30.450.40">
    <property type="match status" value="1"/>
</dbReference>
<dbReference type="Gene3D" id="3.40.50.300">
    <property type="entry name" value="P-loop containing nucleotide triphosphate hydrolases"/>
    <property type="match status" value="1"/>
</dbReference>
<proteinExistence type="predicted"/>
<keyword evidence="1" id="KW-0547">Nucleotide-binding</keyword>
<evidence type="ECO:0000256" key="5">
    <source>
        <dbReference type="ARBA" id="ARBA00023163"/>
    </source>
</evidence>
<accession>W4LUF5</accession>
<dbReference type="AlphaFoldDB" id="W4LUF5"/>
<dbReference type="PRINTS" id="PR01590">
    <property type="entry name" value="HTHFIS"/>
</dbReference>
<keyword evidence="4" id="KW-0238">DNA-binding</keyword>
<dbReference type="Pfam" id="PF25601">
    <property type="entry name" value="AAA_lid_14"/>
    <property type="match status" value="1"/>
</dbReference>
<dbReference type="InterPro" id="IPR003593">
    <property type="entry name" value="AAA+_ATPase"/>
</dbReference>
<evidence type="ECO:0000259" key="6">
    <source>
        <dbReference type="PROSITE" id="PS50045"/>
    </source>
</evidence>
<dbReference type="GO" id="GO:0006355">
    <property type="term" value="P:regulation of DNA-templated transcription"/>
    <property type="evidence" value="ECO:0007669"/>
    <property type="project" value="InterPro"/>
</dbReference>
<dbReference type="Proteomes" id="UP000019140">
    <property type="component" value="Unassembled WGS sequence"/>
</dbReference>
<dbReference type="InterPro" id="IPR002197">
    <property type="entry name" value="HTH_Fis"/>
</dbReference>
<dbReference type="SUPFAM" id="SSF46689">
    <property type="entry name" value="Homeodomain-like"/>
    <property type="match status" value="1"/>
</dbReference>
<evidence type="ECO:0000256" key="3">
    <source>
        <dbReference type="ARBA" id="ARBA00023015"/>
    </source>
</evidence>
<dbReference type="PANTHER" id="PTHR32071">
    <property type="entry name" value="TRANSCRIPTIONAL REGULATORY PROTEIN"/>
    <property type="match status" value="1"/>
</dbReference>
<dbReference type="Pfam" id="PF02954">
    <property type="entry name" value="HTH_8"/>
    <property type="match status" value="1"/>
</dbReference>
<dbReference type="Pfam" id="PF00158">
    <property type="entry name" value="Sigma54_activat"/>
    <property type="match status" value="1"/>
</dbReference>
<dbReference type="Gene3D" id="1.10.10.60">
    <property type="entry name" value="Homeodomain-like"/>
    <property type="match status" value="1"/>
</dbReference>
<evidence type="ECO:0000256" key="4">
    <source>
        <dbReference type="ARBA" id="ARBA00023125"/>
    </source>
</evidence>
<dbReference type="HOGENOM" id="CLU_000445_95_2_7"/>
<dbReference type="InterPro" id="IPR009057">
    <property type="entry name" value="Homeodomain-like_sf"/>
</dbReference>
<dbReference type="EMBL" id="AZHX01001600">
    <property type="protein sequence ID" value="ETX01623.1"/>
    <property type="molecule type" value="Genomic_DNA"/>
</dbReference>
<protein>
    <recommendedName>
        <fullName evidence="6">Sigma-54 factor interaction domain-containing protein</fullName>
    </recommendedName>
</protein>
<keyword evidence="2" id="KW-0067">ATP-binding</keyword>
<dbReference type="PATRIC" id="fig|1429439.4.peg.6222"/>
<comment type="caution">
    <text evidence="7">The sequence shown here is derived from an EMBL/GenBank/DDBJ whole genome shotgun (WGS) entry which is preliminary data.</text>
</comment>
<dbReference type="Gene3D" id="1.10.8.60">
    <property type="match status" value="1"/>
</dbReference>
<dbReference type="InterPro" id="IPR025943">
    <property type="entry name" value="Sigma_54_int_dom_ATP-bd_2"/>
</dbReference>
<dbReference type="PROSITE" id="PS00676">
    <property type="entry name" value="SIGMA54_INTERACT_2"/>
    <property type="match status" value="1"/>
</dbReference>
<organism evidence="7 8">
    <name type="scientific">Candidatus Entotheonella gemina</name>
    <dbReference type="NCBI Taxonomy" id="1429439"/>
    <lineage>
        <taxon>Bacteria</taxon>
        <taxon>Pseudomonadati</taxon>
        <taxon>Nitrospinota/Tectimicrobiota group</taxon>
        <taxon>Candidatus Tectimicrobiota</taxon>
        <taxon>Candidatus Entotheonellia</taxon>
        <taxon>Candidatus Entotheonellales</taxon>
        <taxon>Candidatus Entotheonellaceae</taxon>
        <taxon>Candidatus Entotheonella</taxon>
    </lineage>
</organism>
<dbReference type="InterPro" id="IPR002078">
    <property type="entry name" value="Sigma_54_int"/>
</dbReference>
<keyword evidence="3" id="KW-0805">Transcription regulation</keyword>
<evidence type="ECO:0000256" key="2">
    <source>
        <dbReference type="ARBA" id="ARBA00022840"/>
    </source>
</evidence>
<dbReference type="GO" id="GO:0043565">
    <property type="term" value="F:sequence-specific DNA binding"/>
    <property type="evidence" value="ECO:0007669"/>
    <property type="project" value="InterPro"/>
</dbReference>
<keyword evidence="8" id="KW-1185">Reference proteome</keyword>
<reference evidence="7 8" key="1">
    <citation type="journal article" date="2014" name="Nature">
        <title>An environmental bacterial taxon with a large and distinct metabolic repertoire.</title>
        <authorList>
            <person name="Wilson M.C."/>
            <person name="Mori T."/>
            <person name="Ruckert C."/>
            <person name="Uria A.R."/>
            <person name="Helf M.J."/>
            <person name="Takada K."/>
            <person name="Gernert C."/>
            <person name="Steffens U.A."/>
            <person name="Heycke N."/>
            <person name="Schmitt S."/>
            <person name="Rinke C."/>
            <person name="Helfrich E.J."/>
            <person name="Brachmann A.O."/>
            <person name="Gurgui C."/>
            <person name="Wakimoto T."/>
            <person name="Kracht M."/>
            <person name="Crusemann M."/>
            <person name="Hentschel U."/>
            <person name="Abe I."/>
            <person name="Matsunaga S."/>
            <person name="Kalinowski J."/>
            <person name="Takeyama H."/>
            <person name="Piel J."/>
        </authorList>
    </citation>
    <scope>NUCLEOTIDE SEQUENCE [LARGE SCALE GENOMIC DNA]</scope>
    <source>
        <strain evidence="8">TSY2</strain>
    </source>
</reference>
<feature type="domain" description="Sigma-54 factor interaction" evidence="6">
    <location>
        <begin position="188"/>
        <end position="416"/>
    </location>
</feature>
<dbReference type="SUPFAM" id="SSF52540">
    <property type="entry name" value="P-loop containing nucleoside triphosphate hydrolases"/>
    <property type="match status" value="1"/>
</dbReference>
<keyword evidence="5" id="KW-0804">Transcription</keyword>
<dbReference type="PROSITE" id="PS50045">
    <property type="entry name" value="SIGMA54_INTERACT_4"/>
    <property type="match status" value="1"/>
</dbReference>
<sequence>MPRSDADRAQHNYIGDIEQVARIISSARLPSGVLQRILQFVGETLSAQGGAVVLGGEFAARFAGVSWGTFQDESRQLGQELLDGVTVDSTPTARQTTLPRTSQRPAIDGVVLAAPMLGLQQAMGVMVLFKPAESAMTLDADLALLNAIGLYLGLYLQTTVLREQVKALPQTANGRQNRAAIGYDPDRMVGDSPAMHAALQQLQQAASSRSTVLLRGESGTGKELGARALHKLGDRSEQAFVKLNCAALPENLLESELFGHERGAFTGAVRMRRGRFEIADKGTLFLDEIGDISLAMQVKLLRVLQERTFERVGGSRPIEVDVRIIAATNVDLEEAVRQGRFREDLYYRLHVVPIVLPSLRERREDIPLLVGYFLRRFNDENGKDLKISSAAMDLVVSYDWPGNVRELENCIERMVVMARREIIAPEDVPLPVNLTRPNAMPSALPNAMPKAPVPAPLPAAASLPGAVADIERQRVVEALQRCGGVQTRAASILGITPRQLGYRLKKYGIDPKQIL</sequence>
<evidence type="ECO:0000313" key="8">
    <source>
        <dbReference type="Proteomes" id="UP000019140"/>
    </source>
</evidence>
<dbReference type="InterPro" id="IPR027417">
    <property type="entry name" value="P-loop_NTPase"/>
</dbReference>